<sequence length="91" mass="10538">MVDWIQLGSNLDAESESKILIRSEKSLRNTRLFGQRKSNARRAAGRDFRSKIHQQLKGQRRICGTFIFRFGFDVLGSVPFWIRSAISDFFA</sequence>
<proteinExistence type="predicted"/>
<dbReference type="EMBL" id="AZBU02000006">
    <property type="protein sequence ID" value="TKR71730.1"/>
    <property type="molecule type" value="Genomic_DNA"/>
</dbReference>
<protein>
    <submittedName>
        <fullName evidence="1">Uncharacterized protein</fullName>
    </submittedName>
</protein>
<evidence type="ECO:0000313" key="1">
    <source>
        <dbReference type="EMBL" id="TKR71730.1"/>
    </source>
</evidence>
<comment type="caution">
    <text evidence="1">The sequence shown here is derived from an EMBL/GenBank/DDBJ whole genome shotgun (WGS) entry which is preliminary data.</text>
</comment>
<dbReference type="AlphaFoldDB" id="A0A4U5MQ10"/>
<organism evidence="1 2">
    <name type="scientific">Steinernema carpocapsae</name>
    <name type="common">Entomopathogenic nematode</name>
    <dbReference type="NCBI Taxonomy" id="34508"/>
    <lineage>
        <taxon>Eukaryota</taxon>
        <taxon>Metazoa</taxon>
        <taxon>Ecdysozoa</taxon>
        <taxon>Nematoda</taxon>
        <taxon>Chromadorea</taxon>
        <taxon>Rhabditida</taxon>
        <taxon>Tylenchina</taxon>
        <taxon>Panagrolaimomorpha</taxon>
        <taxon>Strongyloidoidea</taxon>
        <taxon>Steinernematidae</taxon>
        <taxon>Steinernema</taxon>
    </lineage>
</organism>
<accession>A0A4U5MQ10</accession>
<reference evidence="1 2" key="1">
    <citation type="journal article" date="2015" name="Genome Biol.">
        <title>Comparative genomics of Steinernema reveals deeply conserved gene regulatory networks.</title>
        <authorList>
            <person name="Dillman A.R."/>
            <person name="Macchietto M."/>
            <person name="Porter C.F."/>
            <person name="Rogers A."/>
            <person name="Williams B."/>
            <person name="Antoshechkin I."/>
            <person name="Lee M.M."/>
            <person name="Goodwin Z."/>
            <person name="Lu X."/>
            <person name="Lewis E.E."/>
            <person name="Goodrich-Blair H."/>
            <person name="Stock S.P."/>
            <person name="Adams B.J."/>
            <person name="Sternberg P.W."/>
            <person name="Mortazavi A."/>
        </authorList>
    </citation>
    <scope>NUCLEOTIDE SEQUENCE [LARGE SCALE GENOMIC DNA]</scope>
    <source>
        <strain evidence="1 2">ALL</strain>
    </source>
</reference>
<dbReference type="Proteomes" id="UP000298663">
    <property type="component" value="Unassembled WGS sequence"/>
</dbReference>
<gene>
    <name evidence="1" type="ORF">L596_019279</name>
</gene>
<name>A0A4U5MQ10_STECR</name>
<reference evidence="1 2" key="2">
    <citation type="journal article" date="2019" name="G3 (Bethesda)">
        <title>Hybrid Assembly of the Genome of the Entomopathogenic Nematode Steinernema carpocapsae Identifies the X-Chromosome.</title>
        <authorList>
            <person name="Serra L."/>
            <person name="Macchietto M."/>
            <person name="Macias-Munoz A."/>
            <person name="McGill C.J."/>
            <person name="Rodriguez I.M."/>
            <person name="Rodriguez B."/>
            <person name="Murad R."/>
            <person name="Mortazavi A."/>
        </authorList>
    </citation>
    <scope>NUCLEOTIDE SEQUENCE [LARGE SCALE GENOMIC DNA]</scope>
    <source>
        <strain evidence="1 2">ALL</strain>
    </source>
</reference>
<evidence type="ECO:0000313" key="2">
    <source>
        <dbReference type="Proteomes" id="UP000298663"/>
    </source>
</evidence>
<keyword evidence="2" id="KW-1185">Reference proteome</keyword>